<dbReference type="RefSeq" id="WP_184725712.1">
    <property type="nucleotide sequence ID" value="NZ_JACHJP010000020.1"/>
</dbReference>
<accession>A0A7W7QWA7</accession>
<dbReference type="EMBL" id="JACHJP010000020">
    <property type="protein sequence ID" value="MBB4920934.1"/>
    <property type="molecule type" value="Genomic_DNA"/>
</dbReference>
<dbReference type="GO" id="GO:0006950">
    <property type="term" value="P:response to stress"/>
    <property type="evidence" value="ECO:0007669"/>
    <property type="project" value="TreeGrafter"/>
</dbReference>
<feature type="compositionally biased region" description="Basic and acidic residues" evidence="1">
    <location>
        <begin position="166"/>
        <end position="177"/>
    </location>
</feature>
<dbReference type="InterPro" id="IPR036390">
    <property type="entry name" value="WH_DNA-bd_sf"/>
</dbReference>
<gene>
    <name evidence="3" type="ORF">FHS44_008087</name>
</gene>
<dbReference type="PANTHER" id="PTHR33164:SF89">
    <property type="entry name" value="MARR FAMILY REGULATORY PROTEIN"/>
    <property type="match status" value="1"/>
</dbReference>
<dbReference type="InterPro" id="IPR000835">
    <property type="entry name" value="HTH_MarR-typ"/>
</dbReference>
<feature type="region of interest" description="Disordered" evidence="1">
    <location>
        <begin position="166"/>
        <end position="190"/>
    </location>
</feature>
<dbReference type="PROSITE" id="PS50995">
    <property type="entry name" value="HTH_MARR_2"/>
    <property type="match status" value="1"/>
</dbReference>
<dbReference type="InterPro" id="IPR039422">
    <property type="entry name" value="MarR/SlyA-like"/>
</dbReference>
<keyword evidence="3" id="KW-0238">DNA-binding</keyword>
<proteinExistence type="predicted"/>
<protein>
    <submittedName>
        <fullName evidence="3">DNA-binding MarR family transcriptional regulator</fullName>
    </submittedName>
</protein>
<dbReference type="AlphaFoldDB" id="A0A7W7QWA7"/>
<dbReference type="Proteomes" id="UP000552644">
    <property type="component" value="Unassembled WGS sequence"/>
</dbReference>
<dbReference type="GO" id="GO:0003677">
    <property type="term" value="F:DNA binding"/>
    <property type="evidence" value="ECO:0007669"/>
    <property type="project" value="UniProtKB-KW"/>
</dbReference>
<evidence type="ECO:0000313" key="4">
    <source>
        <dbReference type="Proteomes" id="UP000552644"/>
    </source>
</evidence>
<dbReference type="SMART" id="SM00347">
    <property type="entry name" value="HTH_MARR"/>
    <property type="match status" value="1"/>
</dbReference>
<dbReference type="GO" id="GO:0003700">
    <property type="term" value="F:DNA-binding transcription factor activity"/>
    <property type="evidence" value="ECO:0007669"/>
    <property type="project" value="InterPro"/>
</dbReference>
<sequence length="190" mass="21213">MPAYYSLTETEEAVGRRLGSIPIRREALAAVSNLHRAATAVRQHLENSALRVADLTWSAFVVLWVVWIWEEIETRHVAAEAGISKGTLTGIIKTLESRGLAIRSQHPDDGRLALLRLTPEGVALMEKLFPAFNDEEAFVVADLDAEEALTLAESLRRIVTHLEEHGEARRAKLRKENPAPPRRGGRRRAE</sequence>
<organism evidence="3 4">
    <name type="scientific">Streptosporangium saharense</name>
    <dbReference type="NCBI Taxonomy" id="1706840"/>
    <lineage>
        <taxon>Bacteria</taxon>
        <taxon>Bacillati</taxon>
        <taxon>Actinomycetota</taxon>
        <taxon>Actinomycetes</taxon>
        <taxon>Streptosporangiales</taxon>
        <taxon>Streptosporangiaceae</taxon>
        <taxon>Streptosporangium</taxon>
    </lineage>
</organism>
<dbReference type="SUPFAM" id="SSF46785">
    <property type="entry name" value="Winged helix' DNA-binding domain"/>
    <property type="match status" value="1"/>
</dbReference>
<evidence type="ECO:0000313" key="3">
    <source>
        <dbReference type="EMBL" id="MBB4920934.1"/>
    </source>
</evidence>
<dbReference type="PANTHER" id="PTHR33164">
    <property type="entry name" value="TRANSCRIPTIONAL REGULATOR, MARR FAMILY"/>
    <property type="match status" value="1"/>
</dbReference>
<reference evidence="3 4" key="1">
    <citation type="submission" date="2020-08" db="EMBL/GenBank/DDBJ databases">
        <title>Genomic Encyclopedia of Type Strains, Phase III (KMG-III): the genomes of soil and plant-associated and newly described type strains.</title>
        <authorList>
            <person name="Whitman W."/>
        </authorList>
    </citation>
    <scope>NUCLEOTIDE SEQUENCE [LARGE SCALE GENOMIC DNA]</scope>
    <source>
        <strain evidence="3 4">CECT 8840</strain>
    </source>
</reference>
<dbReference type="Pfam" id="PF01047">
    <property type="entry name" value="MarR"/>
    <property type="match status" value="1"/>
</dbReference>
<dbReference type="Gene3D" id="1.10.10.10">
    <property type="entry name" value="Winged helix-like DNA-binding domain superfamily/Winged helix DNA-binding domain"/>
    <property type="match status" value="1"/>
</dbReference>
<feature type="domain" description="HTH marR-type" evidence="2">
    <location>
        <begin position="27"/>
        <end position="160"/>
    </location>
</feature>
<evidence type="ECO:0000256" key="1">
    <source>
        <dbReference type="SAM" id="MobiDB-lite"/>
    </source>
</evidence>
<evidence type="ECO:0000259" key="2">
    <source>
        <dbReference type="PROSITE" id="PS50995"/>
    </source>
</evidence>
<dbReference type="InterPro" id="IPR036388">
    <property type="entry name" value="WH-like_DNA-bd_sf"/>
</dbReference>
<keyword evidence="4" id="KW-1185">Reference proteome</keyword>
<name>A0A7W7QWA7_9ACTN</name>
<comment type="caution">
    <text evidence="3">The sequence shown here is derived from an EMBL/GenBank/DDBJ whole genome shotgun (WGS) entry which is preliminary data.</text>
</comment>